<dbReference type="CDD" id="cd13400">
    <property type="entry name" value="LT_IagB-like"/>
    <property type="match status" value="1"/>
</dbReference>
<accession>Q21PX2</accession>
<name>Q21PX2_ALBFT</name>
<protein>
    <submittedName>
        <fullName evidence="2">Lytic transglycosylase, catalytic</fullName>
    </submittedName>
</protein>
<keyword evidence="3" id="KW-1185">Reference proteome</keyword>
<organism evidence="2 3">
    <name type="scientific">Albidiferax ferrireducens (strain ATCC BAA-621 / DSM 15236 / T118)</name>
    <name type="common">Rhodoferax ferrireducens</name>
    <dbReference type="NCBI Taxonomy" id="338969"/>
    <lineage>
        <taxon>Bacteria</taxon>
        <taxon>Pseudomonadati</taxon>
        <taxon>Pseudomonadota</taxon>
        <taxon>Betaproteobacteria</taxon>
        <taxon>Burkholderiales</taxon>
        <taxon>Comamonadaceae</taxon>
        <taxon>Rhodoferax</taxon>
    </lineage>
</organism>
<dbReference type="eggNOG" id="COG0741">
    <property type="taxonomic scope" value="Bacteria"/>
</dbReference>
<evidence type="ECO:0000313" key="2">
    <source>
        <dbReference type="EMBL" id="ABD72173.1"/>
    </source>
</evidence>
<keyword evidence="2" id="KW-0614">Plasmid</keyword>
<evidence type="ECO:0000313" key="3">
    <source>
        <dbReference type="Proteomes" id="UP000008332"/>
    </source>
</evidence>
<geneLocation type="plasmid" evidence="3">
    <name>pDSM15236</name>
</geneLocation>
<evidence type="ECO:0000259" key="1">
    <source>
        <dbReference type="Pfam" id="PF01464"/>
    </source>
</evidence>
<dbReference type="AlphaFoldDB" id="Q21PX2"/>
<dbReference type="EMBL" id="CP000268">
    <property type="protein sequence ID" value="ABD72173.1"/>
    <property type="molecule type" value="Genomic_DNA"/>
</dbReference>
<dbReference type="SUPFAM" id="SSF53955">
    <property type="entry name" value="Lysozyme-like"/>
    <property type="match status" value="1"/>
</dbReference>
<dbReference type="HOGENOM" id="CLU_1119477_0_0_4"/>
<dbReference type="InterPro" id="IPR023346">
    <property type="entry name" value="Lysozyme-like_dom_sf"/>
</dbReference>
<sequence length="248" mass="26923">MDRPRDDLRYRFSDIFRISWFVDLGAGRDAGADCFLAEAPEHPLKVESSCRIRKQKRLAAAAMALAALSFSAPLAAKTPEQEAKVEYATRCIAPAAEFHKVNAWVLKGILKVESAFNAGAINRNQNGSTDVGIGQMNSIHFKELYGYGIAPNDLLDPCVGTYVAAWHLAKQLKVYGNTWFAIGAYHSATPYFNARYQALVYNALISMGVVSGARLSVAPLNVGPTSSRRAAIRKVSPSQASAILATLE</sequence>
<feature type="domain" description="Transglycosylase SLT" evidence="1">
    <location>
        <begin position="91"/>
        <end position="187"/>
    </location>
</feature>
<reference evidence="3" key="1">
    <citation type="submission" date="2006-02" db="EMBL/GenBank/DDBJ databases">
        <title>Complete sequence of plasmid 1 of Rhodoferax ferrireducens DSM 15236.</title>
        <authorList>
            <person name="Copeland A."/>
            <person name="Lucas S."/>
            <person name="Lapidus A."/>
            <person name="Barry K."/>
            <person name="Detter J.C."/>
            <person name="Glavina del Rio T."/>
            <person name="Hammon N."/>
            <person name="Israni S."/>
            <person name="Pitluck S."/>
            <person name="Brettin T."/>
            <person name="Bruce D."/>
            <person name="Han C."/>
            <person name="Tapia R."/>
            <person name="Gilna P."/>
            <person name="Kiss H."/>
            <person name="Schmutz J."/>
            <person name="Larimer F."/>
            <person name="Land M."/>
            <person name="Kyrpides N."/>
            <person name="Ivanova N."/>
            <person name="Richardson P."/>
        </authorList>
    </citation>
    <scope>NUCLEOTIDE SEQUENCE [LARGE SCALE GENOMIC DNA]</scope>
    <source>
        <strain evidence="3">ATCC BAA-621 / DSM 15236 / T118</strain>
        <plasmid evidence="3">Plasmid pDSM15236</plasmid>
    </source>
</reference>
<dbReference type="OrthoDB" id="9808681at2"/>
<dbReference type="KEGG" id="rfr:Rfer_4488"/>
<dbReference type="Gene3D" id="1.10.530.10">
    <property type="match status" value="1"/>
</dbReference>
<gene>
    <name evidence="2" type="ordered locus">Rfer_4488</name>
</gene>
<dbReference type="Pfam" id="PF01464">
    <property type="entry name" value="SLT"/>
    <property type="match status" value="1"/>
</dbReference>
<dbReference type="Proteomes" id="UP000008332">
    <property type="component" value="Plasmid unnamed1"/>
</dbReference>
<proteinExistence type="predicted"/>
<dbReference type="InterPro" id="IPR008258">
    <property type="entry name" value="Transglycosylase_SLT_dom_1"/>
</dbReference>
<dbReference type="CAZy" id="GH23">
    <property type="family name" value="Glycoside Hydrolase Family 23"/>
</dbReference>